<reference evidence="2" key="1">
    <citation type="submission" date="2021-01" db="EMBL/GenBank/DDBJ databases">
        <authorList>
            <person name="Zhong Y.L."/>
        </authorList>
    </citation>
    <scope>NUCLEOTIDE SEQUENCE</scope>
    <source>
        <strain evidence="2">KCTC 23302</strain>
    </source>
</reference>
<evidence type="ECO:0000313" key="2">
    <source>
        <dbReference type="EMBL" id="MBL0686140.1"/>
    </source>
</evidence>
<feature type="transmembrane region" description="Helical" evidence="1">
    <location>
        <begin position="12"/>
        <end position="29"/>
    </location>
</feature>
<gene>
    <name evidence="2" type="ORF">JJQ60_21630</name>
</gene>
<comment type="caution">
    <text evidence="2">The sequence shown here is derived from an EMBL/GenBank/DDBJ whole genome shotgun (WGS) entry which is preliminary data.</text>
</comment>
<organism evidence="2 3">
    <name type="scientific">Aquimarina mytili</name>
    <dbReference type="NCBI Taxonomy" id="874423"/>
    <lineage>
        <taxon>Bacteria</taxon>
        <taxon>Pseudomonadati</taxon>
        <taxon>Bacteroidota</taxon>
        <taxon>Flavobacteriia</taxon>
        <taxon>Flavobacteriales</taxon>
        <taxon>Flavobacteriaceae</taxon>
        <taxon>Aquimarina</taxon>
    </lineage>
</organism>
<name>A0A937DAM0_9FLAO</name>
<keyword evidence="1" id="KW-0812">Transmembrane</keyword>
<dbReference type="RefSeq" id="WP_201924716.1">
    <property type="nucleotide sequence ID" value="NZ_BAABAX010000027.1"/>
</dbReference>
<dbReference type="Proteomes" id="UP000651057">
    <property type="component" value="Unassembled WGS sequence"/>
</dbReference>
<protein>
    <submittedName>
        <fullName evidence="2">Uncharacterized protein</fullName>
    </submittedName>
</protein>
<keyword evidence="1" id="KW-1133">Transmembrane helix</keyword>
<sequence>MNKNLKSILKYIIEVIIVAFGVFLGIYYSNINEDNKTKKEKEKSLSLIIGELETNQELLKSDIDYHENIKIQIDSIIPNLSDKDLYSTFIGSDFKHAEIDGWTGFRFSRLQKTAFESAKTSGIIKEFDIELIQKLSNIYYYQDTYVGFGESILNKAIETNSSTKVVDFIGIIELMTSDLLGVEKNLSKELEKTITELKTTHNKV</sequence>
<evidence type="ECO:0000256" key="1">
    <source>
        <dbReference type="SAM" id="Phobius"/>
    </source>
</evidence>
<dbReference type="EMBL" id="JAERQJ010000019">
    <property type="protein sequence ID" value="MBL0686140.1"/>
    <property type="molecule type" value="Genomic_DNA"/>
</dbReference>
<dbReference type="AlphaFoldDB" id="A0A937DAM0"/>
<keyword evidence="3" id="KW-1185">Reference proteome</keyword>
<accession>A0A937DAM0</accession>
<proteinExistence type="predicted"/>
<keyword evidence="1" id="KW-0472">Membrane</keyword>
<evidence type="ECO:0000313" key="3">
    <source>
        <dbReference type="Proteomes" id="UP000651057"/>
    </source>
</evidence>